<dbReference type="SUPFAM" id="SSF51905">
    <property type="entry name" value="FAD/NAD(P)-binding domain"/>
    <property type="match status" value="1"/>
</dbReference>
<dbReference type="Pfam" id="PF07992">
    <property type="entry name" value="Pyr_redox_2"/>
    <property type="match status" value="1"/>
</dbReference>
<dbReference type="PANTHER" id="PTHR43014">
    <property type="entry name" value="MERCURIC REDUCTASE"/>
    <property type="match status" value="1"/>
</dbReference>
<evidence type="ECO:0000256" key="3">
    <source>
        <dbReference type="ARBA" id="ARBA00022630"/>
    </source>
</evidence>
<evidence type="ECO:0000313" key="7">
    <source>
        <dbReference type="EMBL" id="MFC3107745.1"/>
    </source>
</evidence>
<comment type="caution">
    <text evidence="7">The sequence shown here is derived from an EMBL/GenBank/DDBJ whole genome shotgun (WGS) entry which is preliminary data.</text>
</comment>
<name>A0ABV7F2M9_9BURK</name>
<protein>
    <submittedName>
        <fullName evidence="7">Dihydrolipoyl dehydrogenase</fullName>
        <ecNumber evidence="7">1.8.1.4</ecNumber>
    </submittedName>
</protein>
<evidence type="ECO:0000256" key="4">
    <source>
        <dbReference type="ARBA" id="ARBA00022827"/>
    </source>
</evidence>
<comment type="similarity">
    <text evidence="2">Belongs to the class-I pyridine nucleotide-disulfide oxidoreductase family.</text>
</comment>
<dbReference type="Gene3D" id="3.50.50.60">
    <property type="entry name" value="FAD/NAD(P)-binding domain"/>
    <property type="match status" value="2"/>
</dbReference>
<sequence>MDTLHVDVAVIGAGTAGLSAFRAAKSHGKRVLLIEGGPYGTTCARVGCMPSKLLIAAAEAAHAVGVAPEFGVHTGFLRIDGKAVMARVRSERDRFVGFVIDGVDQIPAAERLRGMARFTARNQLQVDDHTLVNAERIVIATGSSAALSPLLKNAGERLVINDDVFMWDDLPPSVAVVGSGIIGLELGIALHRLGVRVALFGRSNRLAQLSDPAVLDSARRSFGAEFDLRLGSQLLDVQRVGDQLELQSRSADGKEHTEHYAYVLAATGRRPNLATLDLARTQLTLDGHGIPLFDPHTMQCGDSSIFIAGDVNNERPLLHEAADQGRIAGDNAGRFPAIQRGWRHTPLAVVFTDPQIATVGESFHALSERKGEGHFAIGAVSFEDQGRSRVMLVNHGLLRVYAEHGSGRLLGAEMVGPRAEHLAHLLAWACQSQMTIEQMLRLPFYHPVIEEGLRTALRDAADKLLHGLPEIEHCADCTPGM</sequence>
<feature type="domain" description="Pyridine nucleotide-disulphide oxidoreductase dimerisation" evidence="5">
    <location>
        <begin position="348"/>
        <end position="456"/>
    </location>
</feature>
<dbReference type="GO" id="GO:0004148">
    <property type="term" value="F:dihydrolipoyl dehydrogenase (NADH) activity"/>
    <property type="evidence" value="ECO:0007669"/>
    <property type="project" value="UniProtKB-EC"/>
</dbReference>
<feature type="domain" description="FAD/NAD(P)-binding" evidence="6">
    <location>
        <begin position="7"/>
        <end position="325"/>
    </location>
</feature>
<keyword evidence="3" id="KW-0285">Flavoprotein</keyword>
<comment type="cofactor">
    <cofactor evidence="1">
        <name>FAD</name>
        <dbReference type="ChEBI" id="CHEBI:57692"/>
    </cofactor>
</comment>
<dbReference type="PRINTS" id="PR00411">
    <property type="entry name" value="PNDRDTASEI"/>
</dbReference>
<organism evidence="7 8">
    <name type="scientific">Undibacterium arcticum</name>
    <dbReference type="NCBI Taxonomy" id="1762892"/>
    <lineage>
        <taxon>Bacteria</taxon>
        <taxon>Pseudomonadati</taxon>
        <taxon>Pseudomonadota</taxon>
        <taxon>Betaproteobacteria</taxon>
        <taxon>Burkholderiales</taxon>
        <taxon>Oxalobacteraceae</taxon>
        <taxon>Undibacterium</taxon>
    </lineage>
</organism>
<dbReference type="NCBIfam" id="NF004939">
    <property type="entry name" value="PRK06292.1-1"/>
    <property type="match status" value="1"/>
</dbReference>
<proteinExistence type="inferred from homology"/>
<dbReference type="SUPFAM" id="SSF55424">
    <property type="entry name" value="FAD/NAD-linked reductases, dimerisation (C-terminal) domain"/>
    <property type="match status" value="1"/>
</dbReference>
<gene>
    <name evidence="7" type="ORF">ACFOFO_07185</name>
</gene>
<dbReference type="InterPro" id="IPR001100">
    <property type="entry name" value="Pyr_nuc-diS_OxRdtase"/>
</dbReference>
<dbReference type="EMBL" id="JBHRTP010000018">
    <property type="protein sequence ID" value="MFC3107745.1"/>
    <property type="molecule type" value="Genomic_DNA"/>
</dbReference>
<dbReference type="PANTHER" id="PTHR43014:SF4">
    <property type="entry name" value="PYRIDINE NUCLEOTIDE-DISULFIDE OXIDOREDUCTASE RCLA-RELATED"/>
    <property type="match status" value="1"/>
</dbReference>
<accession>A0ABV7F2M9</accession>
<dbReference type="Pfam" id="PF02852">
    <property type="entry name" value="Pyr_redox_dim"/>
    <property type="match status" value="1"/>
</dbReference>
<dbReference type="InterPro" id="IPR016156">
    <property type="entry name" value="FAD/NAD-linked_Rdtase_dimer_sf"/>
</dbReference>
<evidence type="ECO:0000256" key="2">
    <source>
        <dbReference type="ARBA" id="ARBA00007532"/>
    </source>
</evidence>
<dbReference type="Gene3D" id="3.30.390.30">
    <property type="match status" value="1"/>
</dbReference>
<dbReference type="PRINTS" id="PR00368">
    <property type="entry name" value="FADPNR"/>
</dbReference>
<evidence type="ECO:0000259" key="5">
    <source>
        <dbReference type="Pfam" id="PF02852"/>
    </source>
</evidence>
<dbReference type="InterPro" id="IPR004099">
    <property type="entry name" value="Pyr_nucl-diS_OxRdtase_dimer"/>
</dbReference>
<keyword evidence="8" id="KW-1185">Reference proteome</keyword>
<dbReference type="RefSeq" id="WP_390321433.1">
    <property type="nucleotide sequence ID" value="NZ_JBHRTP010000018.1"/>
</dbReference>
<dbReference type="InterPro" id="IPR036188">
    <property type="entry name" value="FAD/NAD-bd_sf"/>
</dbReference>
<keyword evidence="7" id="KW-0560">Oxidoreductase</keyword>
<dbReference type="EC" id="1.8.1.4" evidence="7"/>
<dbReference type="InterPro" id="IPR023753">
    <property type="entry name" value="FAD/NAD-binding_dom"/>
</dbReference>
<evidence type="ECO:0000259" key="6">
    <source>
        <dbReference type="Pfam" id="PF07992"/>
    </source>
</evidence>
<keyword evidence="4" id="KW-0274">FAD</keyword>
<dbReference type="Proteomes" id="UP001595530">
    <property type="component" value="Unassembled WGS sequence"/>
</dbReference>
<dbReference type="PIRSF" id="PIRSF000350">
    <property type="entry name" value="Mercury_reductase_MerA"/>
    <property type="match status" value="1"/>
</dbReference>
<reference evidence="8" key="1">
    <citation type="journal article" date="2019" name="Int. J. Syst. Evol. Microbiol.">
        <title>The Global Catalogue of Microorganisms (GCM) 10K type strain sequencing project: providing services to taxonomists for standard genome sequencing and annotation.</title>
        <authorList>
            <consortium name="The Broad Institute Genomics Platform"/>
            <consortium name="The Broad Institute Genome Sequencing Center for Infectious Disease"/>
            <person name="Wu L."/>
            <person name="Ma J."/>
        </authorList>
    </citation>
    <scope>NUCLEOTIDE SEQUENCE [LARGE SCALE GENOMIC DNA]</scope>
    <source>
        <strain evidence="8">KCTC 42986</strain>
    </source>
</reference>
<evidence type="ECO:0000313" key="8">
    <source>
        <dbReference type="Proteomes" id="UP001595530"/>
    </source>
</evidence>
<evidence type="ECO:0000256" key="1">
    <source>
        <dbReference type="ARBA" id="ARBA00001974"/>
    </source>
</evidence>